<organism evidence="1 2">
    <name type="scientific">Persea americana</name>
    <name type="common">Avocado</name>
    <dbReference type="NCBI Taxonomy" id="3435"/>
    <lineage>
        <taxon>Eukaryota</taxon>
        <taxon>Viridiplantae</taxon>
        <taxon>Streptophyta</taxon>
        <taxon>Embryophyta</taxon>
        <taxon>Tracheophyta</taxon>
        <taxon>Spermatophyta</taxon>
        <taxon>Magnoliopsida</taxon>
        <taxon>Magnoliidae</taxon>
        <taxon>Laurales</taxon>
        <taxon>Lauraceae</taxon>
        <taxon>Persea</taxon>
    </lineage>
</organism>
<gene>
    <name evidence="1" type="ORF">MRB53_020998</name>
</gene>
<reference evidence="1 2" key="1">
    <citation type="journal article" date="2022" name="Hortic Res">
        <title>A haplotype resolved chromosomal level avocado genome allows analysis of novel avocado genes.</title>
        <authorList>
            <person name="Nath O."/>
            <person name="Fletcher S.J."/>
            <person name="Hayward A."/>
            <person name="Shaw L.M."/>
            <person name="Masouleh A.K."/>
            <person name="Furtado A."/>
            <person name="Henry R.J."/>
            <person name="Mitter N."/>
        </authorList>
    </citation>
    <scope>NUCLEOTIDE SEQUENCE [LARGE SCALE GENOMIC DNA]</scope>
    <source>
        <strain evidence="2">cv. Hass</strain>
    </source>
</reference>
<dbReference type="Proteomes" id="UP001234297">
    <property type="component" value="Chromosome 6"/>
</dbReference>
<keyword evidence="2" id="KW-1185">Reference proteome</keyword>
<evidence type="ECO:0000313" key="2">
    <source>
        <dbReference type="Proteomes" id="UP001234297"/>
    </source>
</evidence>
<protein>
    <submittedName>
        <fullName evidence="1">Uncharacterized protein</fullName>
    </submittedName>
</protein>
<dbReference type="EMBL" id="CM056814">
    <property type="protein sequence ID" value="KAJ8627691.1"/>
    <property type="molecule type" value="Genomic_DNA"/>
</dbReference>
<proteinExistence type="predicted"/>
<comment type="caution">
    <text evidence="1">The sequence shown here is derived from an EMBL/GenBank/DDBJ whole genome shotgun (WGS) entry which is preliminary data.</text>
</comment>
<evidence type="ECO:0000313" key="1">
    <source>
        <dbReference type="EMBL" id="KAJ8627691.1"/>
    </source>
</evidence>
<accession>A0ACC2L2S6</accession>
<name>A0ACC2L2S6_PERAE</name>
<sequence length="108" mass="11471">MRLVPVVSASHFCVADSLENMSYSDQHQAPPVYPPPPATYPPPGQGYPPLSYPPPAYAAPPPPAGYPVQDGSGYPKQPVPVETKSRGDGFWKGCFAALCCCCVLDACF</sequence>